<feature type="domain" description="SMODS and SLOG-associating 2TM effector" evidence="2">
    <location>
        <begin position="210"/>
        <end position="280"/>
    </location>
</feature>
<sequence>MDDYTSRLPPVTLEVPASKESNQVGLQQNQASTSPPQPVTEIQPSSTGVLETTANPSNFNNAEPPLPPSSILSPRPSPIPPAETHLEVPRFTQSPVSFAHDRDANSGGSRSTEQDLPPVPEKIVPLGDNHPDPRAAPLSTRRLSRPLSEDVDTRRLTRSSFNTQSAPRIKTAGERLEPTLVSARVAQEKYTAKAKVTGFLLNAAIGLQVLLGGISTLVASYLARTRGSNEPELSIARVKDLDHFIRECEAFQMDHGHKSDSDLDARIDDLRRKFEDLLGNGNGERKLSSV</sequence>
<evidence type="ECO:0000256" key="1">
    <source>
        <dbReference type="SAM" id="MobiDB-lite"/>
    </source>
</evidence>
<dbReference type="NCBIfam" id="NF033635">
    <property type="entry name" value="SLATT_fungal"/>
    <property type="match status" value="1"/>
</dbReference>
<accession>A0A8H7XRF9</accession>
<comment type="caution">
    <text evidence="3">The sequence shown here is derived from an EMBL/GenBank/DDBJ whole genome shotgun (WGS) entry which is preliminary data.</text>
</comment>
<dbReference type="OrthoDB" id="3245801at2759"/>
<protein>
    <recommendedName>
        <fullName evidence="2">SMODS and SLOG-associating 2TM effector domain-containing protein</fullName>
    </recommendedName>
</protein>
<feature type="region of interest" description="Disordered" evidence="1">
    <location>
        <begin position="1"/>
        <end position="84"/>
    </location>
</feature>
<dbReference type="EMBL" id="JAFIQS010000012">
    <property type="protein sequence ID" value="KAG5164340.1"/>
    <property type="molecule type" value="Genomic_DNA"/>
</dbReference>
<dbReference type="Pfam" id="PF18142">
    <property type="entry name" value="SLATT_fungal"/>
    <property type="match status" value="1"/>
</dbReference>
<dbReference type="AlphaFoldDB" id="A0A8H7XRF9"/>
<feature type="region of interest" description="Disordered" evidence="1">
    <location>
        <begin position="98"/>
        <end position="153"/>
    </location>
</feature>
<gene>
    <name evidence="3" type="ORF">JR316_010846</name>
</gene>
<evidence type="ECO:0000259" key="2">
    <source>
        <dbReference type="Pfam" id="PF18142"/>
    </source>
</evidence>
<organism evidence="3">
    <name type="scientific">Psilocybe cubensis</name>
    <name type="common">Psychedelic mushroom</name>
    <name type="synonym">Stropharia cubensis</name>
    <dbReference type="NCBI Taxonomy" id="181762"/>
    <lineage>
        <taxon>Eukaryota</taxon>
        <taxon>Fungi</taxon>
        <taxon>Dikarya</taxon>
        <taxon>Basidiomycota</taxon>
        <taxon>Agaricomycotina</taxon>
        <taxon>Agaricomycetes</taxon>
        <taxon>Agaricomycetidae</taxon>
        <taxon>Agaricales</taxon>
        <taxon>Agaricineae</taxon>
        <taxon>Strophariaceae</taxon>
        <taxon>Psilocybe</taxon>
    </lineage>
</organism>
<reference evidence="3" key="1">
    <citation type="submission" date="2021-02" db="EMBL/GenBank/DDBJ databases">
        <title>Psilocybe cubensis genome.</title>
        <authorList>
            <person name="Mckernan K.J."/>
            <person name="Crawford S."/>
            <person name="Trippe A."/>
            <person name="Kane L.T."/>
            <person name="Mclaughlin S."/>
        </authorList>
    </citation>
    <scope>NUCLEOTIDE SEQUENCE [LARGE SCALE GENOMIC DNA]</scope>
    <source>
        <strain evidence="3">MGC-MH-2018</strain>
    </source>
</reference>
<dbReference type="InterPro" id="IPR041622">
    <property type="entry name" value="SLATT_fungi"/>
</dbReference>
<proteinExistence type="predicted"/>
<feature type="compositionally biased region" description="Polar residues" evidence="1">
    <location>
        <begin position="19"/>
        <end position="61"/>
    </location>
</feature>
<evidence type="ECO:0000313" key="3">
    <source>
        <dbReference type="EMBL" id="KAG5164340.1"/>
    </source>
</evidence>
<name>A0A8H7XRF9_PSICU</name>